<dbReference type="InterPro" id="IPR025718">
    <property type="entry name" value="SAP30_Sin3-bd"/>
</dbReference>
<comment type="similarity">
    <text evidence="2">Belongs to the SAP30 family.</text>
</comment>
<evidence type="ECO:0000256" key="2">
    <source>
        <dbReference type="ARBA" id="ARBA00006283"/>
    </source>
</evidence>
<name>A0ABR2RCM8_9ROSI</name>
<dbReference type="PANTHER" id="PTHR13286:SF6">
    <property type="entry name" value="HISTONE DEACETYLASE COMPLEX SUBUNIT SAP30L-RELATED"/>
    <property type="match status" value="1"/>
</dbReference>
<evidence type="ECO:0000313" key="9">
    <source>
        <dbReference type="Proteomes" id="UP001396334"/>
    </source>
</evidence>
<keyword evidence="4" id="KW-0805">Transcription regulation</keyword>
<keyword evidence="3" id="KW-0678">Repressor</keyword>
<evidence type="ECO:0000256" key="5">
    <source>
        <dbReference type="ARBA" id="ARBA00023163"/>
    </source>
</evidence>
<organism evidence="8 9">
    <name type="scientific">Hibiscus sabdariffa</name>
    <name type="common">roselle</name>
    <dbReference type="NCBI Taxonomy" id="183260"/>
    <lineage>
        <taxon>Eukaryota</taxon>
        <taxon>Viridiplantae</taxon>
        <taxon>Streptophyta</taxon>
        <taxon>Embryophyta</taxon>
        <taxon>Tracheophyta</taxon>
        <taxon>Spermatophyta</taxon>
        <taxon>Magnoliopsida</taxon>
        <taxon>eudicotyledons</taxon>
        <taxon>Gunneridae</taxon>
        <taxon>Pentapetalae</taxon>
        <taxon>rosids</taxon>
        <taxon>malvids</taxon>
        <taxon>Malvales</taxon>
        <taxon>Malvaceae</taxon>
        <taxon>Malvoideae</taxon>
        <taxon>Hibiscus</taxon>
    </lineage>
</organism>
<keyword evidence="9" id="KW-1185">Reference proteome</keyword>
<keyword evidence="5" id="KW-0804">Transcription</keyword>
<accession>A0ABR2RCM8</accession>
<dbReference type="Gene3D" id="6.10.160.20">
    <property type="match status" value="1"/>
</dbReference>
<keyword evidence="6" id="KW-0539">Nucleus</keyword>
<proteinExistence type="inferred from homology"/>
<dbReference type="EMBL" id="JBBPBN010000023">
    <property type="protein sequence ID" value="KAK9010708.1"/>
    <property type="molecule type" value="Genomic_DNA"/>
</dbReference>
<reference evidence="8 9" key="1">
    <citation type="journal article" date="2024" name="G3 (Bethesda)">
        <title>Genome assembly of Hibiscus sabdariffa L. provides insights into metabolisms of medicinal natural products.</title>
        <authorList>
            <person name="Kim T."/>
        </authorList>
    </citation>
    <scope>NUCLEOTIDE SEQUENCE [LARGE SCALE GENOMIC DNA]</scope>
    <source>
        <strain evidence="8">TK-2024</strain>
        <tissue evidence="8">Old leaves</tissue>
    </source>
</reference>
<dbReference type="InterPro" id="IPR024145">
    <property type="entry name" value="His_deAcase_SAP30/SAP30L"/>
</dbReference>
<gene>
    <name evidence="8" type="ORF">V6N11_043579</name>
</gene>
<dbReference type="Pfam" id="PF13867">
    <property type="entry name" value="SAP30_Sin3_bdg"/>
    <property type="match status" value="1"/>
</dbReference>
<dbReference type="Proteomes" id="UP001396334">
    <property type="component" value="Unassembled WGS sequence"/>
</dbReference>
<feature type="domain" description="Histone deacetylase complex subunit SAP30 Sin3 binding" evidence="7">
    <location>
        <begin position="40"/>
        <end position="69"/>
    </location>
</feature>
<comment type="caution">
    <text evidence="8">The sequence shown here is derived from an EMBL/GenBank/DDBJ whole genome shotgun (WGS) entry which is preliminary data.</text>
</comment>
<evidence type="ECO:0000256" key="3">
    <source>
        <dbReference type="ARBA" id="ARBA00022491"/>
    </source>
</evidence>
<protein>
    <recommendedName>
        <fullName evidence="7">Histone deacetylase complex subunit SAP30 Sin3 binding domain-containing protein</fullName>
    </recommendedName>
</protein>
<evidence type="ECO:0000256" key="1">
    <source>
        <dbReference type="ARBA" id="ARBA00004123"/>
    </source>
</evidence>
<evidence type="ECO:0000259" key="7">
    <source>
        <dbReference type="Pfam" id="PF13867"/>
    </source>
</evidence>
<sequence length="69" mass="7894">MHKLYESCHKTVSKTLSYDSQSKGSVSAPRGSMKVDLNKLEMAALWRYWRHFNLVDAIPNPSEQLVDVV</sequence>
<evidence type="ECO:0000313" key="8">
    <source>
        <dbReference type="EMBL" id="KAK9010708.1"/>
    </source>
</evidence>
<dbReference type="InterPro" id="IPR038291">
    <property type="entry name" value="SAP30_C_sf"/>
</dbReference>
<comment type="subcellular location">
    <subcellularLocation>
        <location evidence="1">Nucleus</location>
    </subcellularLocation>
</comment>
<dbReference type="PANTHER" id="PTHR13286">
    <property type="entry name" value="SAP30"/>
    <property type="match status" value="1"/>
</dbReference>
<evidence type="ECO:0000256" key="6">
    <source>
        <dbReference type="ARBA" id="ARBA00023242"/>
    </source>
</evidence>
<evidence type="ECO:0000256" key="4">
    <source>
        <dbReference type="ARBA" id="ARBA00023015"/>
    </source>
</evidence>